<organism evidence="3 4">
    <name type="scientific">Acanthamoeba castellanii (strain ATCC 30010 / Neff)</name>
    <dbReference type="NCBI Taxonomy" id="1257118"/>
    <lineage>
        <taxon>Eukaryota</taxon>
        <taxon>Amoebozoa</taxon>
        <taxon>Discosea</taxon>
        <taxon>Longamoebia</taxon>
        <taxon>Centramoebida</taxon>
        <taxon>Acanthamoebidae</taxon>
        <taxon>Acanthamoeba</taxon>
    </lineage>
</organism>
<dbReference type="InterPro" id="IPR028945">
    <property type="entry name" value="Get1"/>
</dbReference>
<dbReference type="GO" id="GO:0071816">
    <property type="term" value="P:tail-anchored membrane protein insertion into ER membrane"/>
    <property type="evidence" value="ECO:0007669"/>
    <property type="project" value="InterPro"/>
</dbReference>
<evidence type="ECO:0000256" key="2">
    <source>
        <dbReference type="SAM" id="Phobius"/>
    </source>
</evidence>
<dbReference type="Pfam" id="PF04420">
    <property type="entry name" value="CHD5"/>
    <property type="match status" value="1"/>
</dbReference>
<feature type="transmembrane region" description="Helical" evidence="2">
    <location>
        <begin position="12"/>
        <end position="33"/>
    </location>
</feature>
<protein>
    <recommendedName>
        <fullName evidence="5">Tail-anchored protein insertion receptor WRB</fullName>
    </recommendedName>
</protein>
<dbReference type="AlphaFoldDB" id="L8HFW6"/>
<dbReference type="KEGG" id="acan:ACA1_072250"/>
<dbReference type="EMBL" id="KB007857">
    <property type="protein sequence ID" value="ELR23603.1"/>
    <property type="molecule type" value="Genomic_DNA"/>
</dbReference>
<sequence>MEEHEHTDPSGMSWQGGDALLIFILVVLGQILATAPPKEEVGIEAKLAALQREARRLDAVSTFVRWSKVQRQIQALEKQRDRLRAERSRKRSVLLDNPIALFLLKHLLSQVVLPMLLVAWWWNTPILVADASTFGPWFVASWLAIPGWPVGTVGVVAWVAICRGVARLLP</sequence>
<keyword evidence="2" id="KW-1133">Transmembrane helix</keyword>
<dbReference type="Proteomes" id="UP000011083">
    <property type="component" value="Unassembled WGS sequence"/>
</dbReference>
<keyword evidence="1" id="KW-0175">Coiled coil</keyword>
<gene>
    <name evidence="3" type="ORF">ACA1_072250</name>
</gene>
<name>L8HFW6_ACACF</name>
<proteinExistence type="predicted"/>
<evidence type="ECO:0000313" key="4">
    <source>
        <dbReference type="Proteomes" id="UP000011083"/>
    </source>
</evidence>
<keyword evidence="2" id="KW-0472">Membrane</keyword>
<reference evidence="3 4" key="1">
    <citation type="journal article" date="2013" name="Genome Biol.">
        <title>Genome of Acanthamoeba castellanii highlights extensive lateral gene transfer and early evolution of tyrosine kinase signaling.</title>
        <authorList>
            <person name="Clarke M."/>
            <person name="Lohan A.J."/>
            <person name="Liu B."/>
            <person name="Lagkouvardos I."/>
            <person name="Roy S."/>
            <person name="Zafar N."/>
            <person name="Bertelli C."/>
            <person name="Schilde C."/>
            <person name="Kianianmomeni A."/>
            <person name="Burglin T.R."/>
            <person name="Frech C."/>
            <person name="Turcotte B."/>
            <person name="Kopec K.O."/>
            <person name="Synnott J.M."/>
            <person name="Choo C."/>
            <person name="Paponov I."/>
            <person name="Finkler A."/>
            <person name="Soon Heng Tan C."/>
            <person name="Hutchins A.P."/>
            <person name="Weinmeier T."/>
            <person name="Rattei T."/>
            <person name="Chu J.S."/>
            <person name="Gimenez G."/>
            <person name="Irimia M."/>
            <person name="Rigden D.J."/>
            <person name="Fitzpatrick D.A."/>
            <person name="Lorenzo-Morales J."/>
            <person name="Bateman A."/>
            <person name="Chiu C.H."/>
            <person name="Tang P."/>
            <person name="Hegemann P."/>
            <person name="Fromm H."/>
            <person name="Raoult D."/>
            <person name="Greub G."/>
            <person name="Miranda-Saavedra D."/>
            <person name="Chen N."/>
            <person name="Nash P."/>
            <person name="Ginger M.L."/>
            <person name="Horn M."/>
            <person name="Schaap P."/>
            <person name="Caler L."/>
            <person name="Loftus B."/>
        </authorList>
    </citation>
    <scope>NUCLEOTIDE SEQUENCE [LARGE SCALE GENOMIC DNA]</scope>
    <source>
        <strain evidence="3 4">Neff</strain>
    </source>
</reference>
<evidence type="ECO:0000256" key="1">
    <source>
        <dbReference type="SAM" id="Coils"/>
    </source>
</evidence>
<feature type="transmembrane region" description="Helical" evidence="2">
    <location>
        <begin position="99"/>
        <end position="122"/>
    </location>
</feature>
<feature type="coiled-coil region" evidence="1">
    <location>
        <begin position="66"/>
        <end position="93"/>
    </location>
</feature>
<accession>L8HFW6</accession>
<evidence type="ECO:0008006" key="5">
    <source>
        <dbReference type="Google" id="ProtNLM"/>
    </source>
</evidence>
<keyword evidence="4" id="KW-1185">Reference proteome</keyword>
<keyword evidence="2" id="KW-0812">Transmembrane</keyword>
<dbReference type="STRING" id="1257118.L8HFW6"/>
<feature type="transmembrane region" description="Helical" evidence="2">
    <location>
        <begin position="134"/>
        <end position="161"/>
    </location>
</feature>
<dbReference type="VEuPathDB" id="AmoebaDB:ACA1_072250"/>
<dbReference type="RefSeq" id="XP_004353131.1">
    <property type="nucleotide sequence ID" value="XM_004353079.1"/>
</dbReference>
<evidence type="ECO:0000313" key="3">
    <source>
        <dbReference type="EMBL" id="ELR23603.1"/>
    </source>
</evidence>
<dbReference type="GeneID" id="14924584"/>